<feature type="domain" description="Pyrroline-5-carboxylate reductase catalytic N-terminal" evidence="2">
    <location>
        <begin position="2"/>
        <end position="94"/>
    </location>
</feature>
<accession>A0A379JJT0</accession>
<dbReference type="EMBL" id="UGRY01000005">
    <property type="protein sequence ID" value="SUD48664.1"/>
    <property type="molecule type" value="Genomic_DNA"/>
</dbReference>
<organism evidence="3 4">
    <name type="scientific">Nocardia otitidiscaviarum</name>
    <dbReference type="NCBI Taxonomy" id="1823"/>
    <lineage>
        <taxon>Bacteria</taxon>
        <taxon>Bacillati</taxon>
        <taxon>Actinomycetota</taxon>
        <taxon>Actinomycetes</taxon>
        <taxon>Mycobacteriales</taxon>
        <taxon>Nocardiaceae</taxon>
        <taxon>Nocardia</taxon>
    </lineage>
</organism>
<name>A0A379JJT0_9NOCA</name>
<protein>
    <submittedName>
        <fullName evidence="3">Prephenate dehydrogenase</fullName>
    </submittedName>
</protein>
<reference evidence="3 4" key="1">
    <citation type="submission" date="2018-06" db="EMBL/GenBank/DDBJ databases">
        <authorList>
            <consortium name="Pathogen Informatics"/>
            <person name="Doyle S."/>
        </authorList>
    </citation>
    <scope>NUCLEOTIDE SEQUENCE [LARGE SCALE GENOMIC DNA]</scope>
    <source>
        <strain evidence="3 4">NCTC1934</strain>
    </source>
</reference>
<keyword evidence="1" id="KW-0560">Oxidoreductase</keyword>
<gene>
    <name evidence="3" type="ORF">NCTC1934_06001</name>
</gene>
<keyword evidence="4" id="KW-1185">Reference proteome</keyword>
<dbReference type="Pfam" id="PF03807">
    <property type="entry name" value="F420_oxidored"/>
    <property type="match status" value="1"/>
</dbReference>
<dbReference type="Gene3D" id="3.40.50.720">
    <property type="entry name" value="NAD(P)-binding Rossmann-like Domain"/>
    <property type="match status" value="1"/>
</dbReference>
<dbReference type="GO" id="GO:0016491">
    <property type="term" value="F:oxidoreductase activity"/>
    <property type="evidence" value="ECO:0007669"/>
    <property type="project" value="UniProtKB-KW"/>
</dbReference>
<dbReference type="PANTHER" id="PTHR14239:SF10">
    <property type="entry name" value="REDUCTASE"/>
    <property type="match status" value="1"/>
</dbReference>
<dbReference type="STRING" id="1406858.GCA_000710895_04674"/>
<evidence type="ECO:0000313" key="3">
    <source>
        <dbReference type="EMBL" id="SUD48664.1"/>
    </source>
</evidence>
<dbReference type="AlphaFoldDB" id="A0A379JJT0"/>
<dbReference type="InterPro" id="IPR028939">
    <property type="entry name" value="P5C_Rdtase_cat_N"/>
</dbReference>
<evidence type="ECO:0000313" key="4">
    <source>
        <dbReference type="Proteomes" id="UP000255467"/>
    </source>
</evidence>
<dbReference type="RefSeq" id="WP_081592469.1">
    <property type="nucleotide sequence ID" value="NZ_UGRY01000005.1"/>
</dbReference>
<dbReference type="SUPFAM" id="SSF51735">
    <property type="entry name" value="NAD(P)-binding Rossmann-fold domains"/>
    <property type="match status" value="1"/>
</dbReference>
<sequence length="192" mass="20288">MRVGFIGTGRIGGALARLLISGGDHVILSAAHPDGPAALAAELGPHATAVASPEEMLAATNVVVIAVWWEAFETLARDYGDALRGKIVIDTSNPLTERDGQVVPVPIPDGLTSAEYQHKRLGNVRLVRTFGDRLATDLLADGLRGQRTGETSEMWYWSDDREAAATVVPLIRDAGFHPVDGGGLAQSKNAGE</sequence>
<dbReference type="PANTHER" id="PTHR14239">
    <property type="entry name" value="DUDULIN-RELATED"/>
    <property type="match status" value="1"/>
</dbReference>
<proteinExistence type="predicted"/>
<dbReference type="Proteomes" id="UP000255467">
    <property type="component" value="Unassembled WGS sequence"/>
</dbReference>
<dbReference type="OrthoDB" id="5738121at2"/>
<evidence type="ECO:0000256" key="1">
    <source>
        <dbReference type="ARBA" id="ARBA00023002"/>
    </source>
</evidence>
<dbReference type="InterPro" id="IPR036291">
    <property type="entry name" value="NAD(P)-bd_dom_sf"/>
</dbReference>
<evidence type="ECO:0000259" key="2">
    <source>
        <dbReference type="Pfam" id="PF03807"/>
    </source>
</evidence>
<dbReference type="InterPro" id="IPR051267">
    <property type="entry name" value="STEAP_metalloreductase"/>
</dbReference>